<evidence type="ECO:0000256" key="1">
    <source>
        <dbReference type="ARBA" id="ARBA00006534"/>
    </source>
</evidence>
<accession>A0A1I4TQ91</accession>
<dbReference type="AlphaFoldDB" id="A0A1I4TQ91"/>
<evidence type="ECO:0000256" key="2">
    <source>
        <dbReference type="ARBA" id="ARBA00022670"/>
    </source>
</evidence>
<dbReference type="Pfam" id="PF03575">
    <property type="entry name" value="Peptidase_S51"/>
    <property type="match status" value="1"/>
</dbReference>
<dbReference type="GO" id="GO:0008236">
    <property type="term" value="F:serine-type peptidase activity"/>
    <property type="evidence" value="ECO:0007669"/>
    <property type="project" value="UniProtKB-KW"/>
</dbReference>
<keyword evidence="2" id="KW-0645">Protease</keyword>
<dbReference type="Proteomes" id="UP000182961">
    <property type="component" value="Unassembled WGS sequence"/>
</dbReference>
<dbReference type="PANTHER" id="PTHR36175">
    <property type="entry name" value="CYANOPHYCINASE"/>
    <property type="match status" value="1"/>
</dbReference>
<dbReference type="RefSeq" id="WP_024980090.1">
    <property type="nucleotide sequence ID" value="NZ_CBCRUM010000010.1"/>
</dbReference>
<gene>
    <name evidence="6" type="ORF">SAMN05444143_102224</name>
</gene>
<protein>
    <submittedName>
        <fullName evidence="6">Cyanophycinase</fullName>
    </submittedName>
</protein>
<evidence type="ECO:0000256" key="3">
    <source>
        <dbReference type="ARBA" id="ARBA00022801"/>
    </source>
</evidence>
<proteinExistence type="inferred from homology"/>
<dbReference type="CDD" id="cd03145">
    <property type="entry name" value="GAT1_cyanophycinase"/>
    <property type="match status" value="1"/>
</dbReference>
<keyword evidence="7" id="KW-1185">Reference proteome</keyword>
<name>A0A1I4TQ91_9FLAO</name>
<dbReference type="eggNOG" id="COG4242">
    <property type="taxonomic scope" value="Bacteria"/>
</dbReference>
<feature type="chain" id="PRO_5010351109" evidence="5">
    <location>
        <begin position="29"/>
        <end position="363"/>
    </location>
</feature>
<dbReference type="InterPro" id="IPR029062">
    <property type="entry name" value="Class_I_gatase-like"/>
</dbReference>
<dbReference type="PANTHER" id="PTHR36175:SF1">
    <property type="entry name" value="CYANOPHYCINASE"/>
    <property type="match status" value="1"/>
</dbReference>
<comment type="similarity">
    <text evidence="1">Belongs to the peptidase S51 family.</text>
</comment>
<organism evidence="6 7">
    <name type="scientific">Flavobacterium succinicans</name>
    <dbReference type="NCBI Taxonomy" id="29536"/>
    <lineage>
        <taxon>Bacteria</taxon>
        <taxon>Pseudomonadati</taxon>
        <taxon>Bacteroidota</taxon>
        <taxon>Flavobacteriia</taxon>
        <taxon>Flavobacteriales</taxon>
        <taxon>Flavobacteriaceae</taxon>
        <taxon>Flavobacterium</taxon>
    </lineage>
</organism>
<dbReference type="Gene3D" id="3.40.50.880">
    <property type="match status" value="1"/>
</dbReference>
<keyword evidence="5" id="KW-0732">Signal</keyword>
<evidence type="ECO:0000313" key="7">
    <source>
        <dbReference type="Proteomes" id="UP000182961"/>
    </source>
</evidence>
<dbReference type="GO" id="GO:0006508">
    <property type="term" value="P:proteolysis"/>
    <property type="evidence" value="ECO:0007669"/>
    <property type="project" value="UniProtKB-KW"/>
</dbReference>
<reference evidence="7" key="1">
    <citation type="submission" date="2016-10" db="EMBL/GenBank/DDBJ databases">
        <authorList>
            <person name="Varghese N."/>
            <person name="Submissions S."/>
        </authorList>
    </citation>
    <scope>NUCLEOTIDE SEQUENCE [LARGE SCALE GENOMIC DNA]</scope>
    <source>
        <strain evidence="7">DSM 4002</strain>
    </source>
</reference>
<feature type="signal peptide" evidence="5">
    <location>
        <begin position="1"/>
        <end position="28"/>
    </location>
</feature>
<evidence type="ECO:0000256" key="4">
    <source>
        <dbReference type="ARBA" id="ARBA00022825"/>
    </source>
</evidence>
<sequence>MFPDFLTKPTKNGVLLASSFLLSFSLLACSSDSNESEKPTPTPAYTAIPSSIGIVGDPKDVTVTTSAGTVLMGGSTDVDGAMKWMINKSIGGDVVIIRASGTTGYNQYLYDLVKVNGIRQVNSVETLLINSAELANNPKVAERIKEAEMLFIAGGDQANYIRFWRNTPVEEALNYLINVKKVPVGGTSAGCAILGEAVFTAENNTITSEEALLNPFNSKITLAKSDFINNPFLKNTITDTHYNNPDRKGRQITFLARLATEFNWQQPKGIGVQEQTAVCIDENGKAVVYGTGFAYFLKASSEKPEKCVAGSKLNWINNKKAVQAYLIGGKETGNGSFNLTNWTTISGGIYQNMYVTDGVLSIE</sequence>
<keyword evidence="3" id="KW-0378">Hydrolase</keyword>
<dbReference type="InterPro" id="IPR005320">
    <property type="entry name" value="Peptidase_S51"/>
</dbReference>
<evidence type="ECO:0000313" key="6">
    <source>
        <dbReference type="EMBL" id="SFM78859.1"/>
    </source>
</evidence>
<keyword evidence="4" id="KW-0720">Serine protease</keyword>
<evidence type="ECO:0000256" key="5">
    <source>
        <dbReference type="SAM" id="SignalP"/>
    </source>
</evidence>
<dbReference type="SUPFAM" id="SSF52317">
    <property type="entry name" value="Class I glutamine amidotransferase-like"/>
    <property type="match status" value="1"/>
</dbReference>
<dbReference type="EMBL" id="FOUT01000002">
    <property type="protein sequence ID" value="SFM78859.1"/>
    <property type="molecule type" value="Genomic_DNA"/>
</dbReference>